<dbReference type="NCBIfam" id="TIGR01727">
    <property type="entry name" value="oligo_HPY"/>
    <property type="match status" value="1"/>
</dbReference>
<evidence type="ECO:0000256" key="4">
    <source>
        <dbReference type="ARBA" id="ARBA00022475"/>
    </source>
</evidence>
<sequence length="330" mass="35364">MTTPLLSIRGLRTTLATERGQVTVVDGVDLDVQPGEILGLVGESGSGKSMTLRSILRLIRAPGRVSGQVLWRGRDLVPLREAEMRAIRGREIGMIFQEPMTALNPVLSVGAQILENLVAHTDLGRSARQARAVELLDLVGISAPAQRVNDYPHQFSGGMRQRAMIAIALASNPTLLLADEPTTALDVTIQDQILKLLMHLRATLKMAVILVTHDLGVVAQSCDRVAVLYAGRVAEYGAVGPVFAAPHHAYTLGLLRSVPDARHARQPLRPIGGAPPAPDTVGERCAFMPRCAYATAACATARPPLVSLSDGRLSACVHWDQLEANEWAAV</sequence>
<evidence type="ECO:0000256" key="1">
    <source>
        <dbReference type="ARBA" id="ARBA00004417"/>
    </source>
</evidence>
<evidence type="ECO:0000256" key="5">
    <source>
        <dbReference type="ARBA" id="ARBA00022741"/>
    </source>
</evidence>
<feature type="domain" description="ABC transporter" evidence="8">
    <location>
        <begin position="6"/>
        <end position="255"/>
    </location>
</feature>
<reference evidence="9 10" key="1">
    <citation type="journal article" date="2021" name="Microorganisms">
        <title>Acidisoma silvae sp. nov. and Acidisomacellulosilytica sp. nov., Two Acidophilic Bacteria Isolated from Decaying Wood, Hydrolyzing Cellulose and Producing Poly-3-hydroxybutyrate.</title>
        <authorList>
            <person name="Mieszkin S."/>
            <person name="Pouder E."/>
            <person name="Uroz S."/>
            <person name="Simon-Colin C."/>
            <person name="Alain K."/>
        </authorList>
    </citation>
    <scope>NUCLEOTIDE SEQUENCE [LARGE SCALE GENOMIC DNA]</scope>
    <source>
        <strain evidence="9 10">HW T5.17</strain>
    </source>
</reference>
<name>A0A963Z466_9PROT</name>
<gene>
    <name evidence="9" type="ORF">ACELLULO517_20130</name>
</gene>
<comment type="similarity">
    <text evidence="2">Belongs to the ABC transporter superfamily.</text>
</comment>
<protein>
    <submittedName>
        <fullName evidence="9">ABC transporter ATP-binding protein</fullName>
    </submittedName>
</protein>
<dbReference type="InterPro" id="IPR013563">
    <property type="entry name" value="Oligopep_ABC_C"/>
</dbReference>
<dbReference type="PANTHER" id="PTHR43297">
    <property type="entry name" value="OLIGOPEPTIDE TRANSPORT ATP-BINDING PROTEIN APPD"/>
    <property type="match status" value="1"/>
</dbReference>
<dbReference type="EMBL" id="JAESVA010000008">
    <property type="protein sequence ID" value="MCB8882565.1"/>
    <property type="molecule type" value="Genomic_DNA"/>
</dbReference>
<dbReference type="CDD" id="cd03257">
    <property type="entry name" value="ABC_NikE_OppD_transporters"/>
    <property type="match status" value="1"/>
</dbReference>
<dbReference type="FunFam" id="3.40.50.300:FF:000016">
    <property type="entry name" value="Oligopeptide ABC transporter ATP-binding component"/>
    <property type="match status" value="1"/>
</dbReference>
<dbReference type="GO" id="GO:0015833">
    <property type="term" value="P:peptide transport"/>
    <property type="evidence" value="ECO:0007669"/>
    <property type="project" value="InterPro"/>
</dbReference>
<keyword evidence="3" id="KW-0813">Transport</keyword>
<evidence type="ECO:0000313" key="9">
    <source>
        <dbReference type="EMBL" id="MCB8882565.1"/>
    </source>
</evidence>
<dbReference type="GO" id="GO:0016887">
    <property type="term" value="F:ATP hydrolysis activity"/>
    <property type="evidence" value="ECO:0007669"/>
    <property type="project" value="InterPro"/>
</dbReference>
<evidence type="ECO:0000313" key="10">
    <source>
        <dbReference type="Proteomes" id="UP000721844"/>
    </source>
</evidence>
<accession>A0A963Z466</accession>
<comment type="caution">
    <text evidence="9">The sequence shown here is derived from an EMBL/GenBank/DDBJ whole genome shotgun (WGS) entry which is preliminary data.</text>
</comment>
<dbReference type="RefSeq" id="WP_227309229.1">
    <property type="nucleotide sequence ID" value="NZ_JAESVA010000008.1"/>
</dbReference>
<dbReference type="PANTHER" id="PTHR43297:SF2">
    <property type="entry name" value="DIPEPTIDE TRANSPORT ATP-BINDING PROTEIN DPPD"/>
    <property type="match status" value="1"/>
</dbReference>
<dbReference type="PROSITE" id="PS00211">
    <property type="entry name" value="ABC_TRANSPORTER_1"/>
    <property type="match status" value="1"/>
</dbReference>
<keyword evidence="5" id="KW-0547">Nucleotide-binding</keyword>
<dbReference type="GO" id="GO:0055085">
    <property type="term" value="P:transmembrane transport"/>
    <property type="evidence" value="ECO:0007669"/>
    <property type="project" value="UniProtKB-ARBA"/>
</dbReference>
<keyword evidence="10" id="KW-1185">Reference proteome</keyword>
<evidence type="ECO:0000256" key="2">
    <source>
        <dbReference type="ARBA" id="ARBA00005417"/>
    </source>
</evidence>
<dbReference type="Proteomes" id="UP000721844">
    <property type="component" value="Unassembled WGS sequence"/>
</dbReference>
<evidence type="ECO:0000256" key="7">
    <source>
        <dbReference type="ARBA" id="ARBA00023136"/>
    </source>
</evidence>
<dbReference type="InterPro" id="IPR003593">
    <property type="entry name" value="AAA+_ATPase"/>
</dbReference>
<dbReference type="InterPro" id="IPR017871">
    <property type="entry name" value="ABC_transporter-like_CS"/>
</dbReference>
<dbReference type="Gene3D" id="3.40.50.300">
    <property type="entry name" value="P-loop containing nucleotide triphosphate hydrolases"/>
    <property type="match status" value="1"/>
</dbReference>
<dbReference type="Pfam" id="PF08352">
    <property type="entry name" value="oligo_HPY"/>
    <property type="match status" value="1"/>
</dbReference>
<comment type="subcellular location">
    <subcellularLocation>
        <location evidence="1">Cell inner membrane</location>
        <topology evidence="1">Peripheral membrane protein</topology>
    </subcellularLocation>
</comment>
<dbReference type="AlphaFoldDB" id="A0A963Z466"/>
<evidence type="ECO:0000259" key="8">
    <source>
        <dbReference type="PROSITE" id="PS50893"/>
    </source>
</evidence>
<keyword evidence="4" id="KW-1003">Cell membrane</keyword>
<dbReference type="SUPFAM" id="SSF52540">
    <property type="entry name" value="P-loop containing nucleoside triphosphate hydrolases"/>
    <property type="match status" value="1"/>
</dbReference>
<dbReference type="InterPro" id="IPR003439">
    <property type="entry name" value="ABC_transporter-like_ATP-bd"/>
</dbReference>
<organism evidence="9 10">
    <name type="scientific">Acidisoma cellulosilyticum</name>
    <dbReference type="NCBI Taxonomy" id="2802395"/>
    <lineage>
        <taxon>Bacteria</taxon>
        <taxon>Pseudomonadati</taxon>
        <taxon>Pseudomonadota</taxon>
        <taxon>Alphaproteobacteria</taxon>
        <taxon>Acetobacterales</taxon>
        <taxon>Acidocellaceae</taxon>
        <taxon>Acidisoma</taxon>
    </lineage>
</organism>
<dbReference type="SMART" id="SM00382">
    <property type="entry name" value="AAA"/>
    <property type="match status" value="1"/>
</dbReference>
<dbReference type="Pfam" id="PF00005">
    <property type="entry name" value="ABC_tran"/>
    <property type="match status" value="1"/>
</dbReference>
<dbReference type="PROSITE" id="PS50893">
    <property type="entry name" value="ABC_TRANSPORTER_2"/>
    <property type="match status" value="1"/>
</dbReference>
<dbReference type="GO" id="GO:0005886">
    <property type="term" value="C:plasma membrane"/>
    <property type="evidence" value="ECO:0007669"/>
    <property type="project" value="UniProtKB-SubCell"/>
</dbReference>
<evidence type="ECO:0000256" key="3">
    <source>
        <dbReference type="ARBA" id="ARBA00022448"/>
    </source>
</evidence>
<evidence type="ECO:0000256" key="6">
    <source>
        <dbReference type="ARBA" id="ARBA00022840"/>
    </source>
</evidence>
<dbReference type="InterPro" id="IPR027417">
    <property type="entry name" value="P-loop_NTPase"/>
</dbReference>
<keyword evidence="6 9" id="KW-0067">ATP-binding</keyword>
<dbReference type="InterPro" id="IPR050388">
    <property type="entry name" value="ABC_Ni/Peptide_Import"/>
</dbReference>
<proteinExistence type="inferred from homology"/>
<dbReference type="GO" id="GO:0005524">
    <property type="term" value="F:ATP binding"/>
    <property type="evidence" value="ECO:0007669"/>
    <property type="project" value="UniProtKB-KW"/>
</dbReference>
<keyword evidence="7" id="KW-0472">Membrane</keyword>